<comment type="similarity">
    <text evidence="1">Belongs to the site-specific recombinase resolvase family.</text>
</comment>
<evidence type="ECO:0000256" key="3">
    <source>
        <dbReference type="ARBA" id="ARBA00023100"/>
    </source>
</evidence>
<feature type="domain" description="Resolvase/invertase-type recombinase catalytic" evidence="9">
    <location>
        <begin position="1"/>
        <end position="134"/>
    </location>
</feature>
<gene>
    <name evidence="10" type="ORF">F6R98_12830</name>
</gene>
<keyword evidence="3" id="KW-0230">DNA invertase</keyword>
<dbReference type="PANTHER" id="PTHR30461">
    <property type="entry name" value="DNA-INVERTASE FROM LAMBDOID PROPHAGE"/>
    <property type="match status" value="1"/>
</dbReference>
<dbReference type="PROSITE" id="PS00398">
    <property type="entry name" value="RECOMBINASES_2"/>
    <property type="match status" value="1"/>
</dbReference>
<dbReference type="OrthoDB" id="9797501at2"/>
<dbReference type="SMART" id="SM00857">
    <property type="entry name" value="Resolvase"/>
    <property type="match status" value="1"/>
</dbReference>
<proteinExistence type="inferred from homology"/>
<dbReference type="Pfam" id="PF00239">
    <property type="entry name" value="Resolvase"/>
    <property type="match status" value="1"/>
</dbReference>
<sequence length="205" mass="22469">MLVGYARVSTNDQHLDLQQDALRAAQCDDIYTDTASGAKMQRPGLTDALKQCRSGDTLVVWKLDRLGRSLPHLVETVRDLVARGVGFKSLQENIDTTTSGGKLIFHIFASLAEFERDIIRERTHAGLSAARARGRNGGRPAGVDERKKKAAIALSRDKERSVKDICEIVGISRNTYYKYTRAEDKPAAASKKPKNAGKLATGDKA</sequence>
<keyword evidence="4" id="KW-0238">DNA-binding</keyword>
<dbReference type="InterPro" id="IPR006118">
    <property type="entry name" value="Recombinase_CS"/>
</dbReference>
<dbReference type="RefSeq" id="WP_153249371.1">
    <property type="nucleotide sequence ID" value="NZ_CP044205.1"/>
</dbReference>
<evidence type="ECO:0000313" key="10">
    <source>
        <dbReference type="EMBL" id="QFY43390.1"/>
    </source>
</evidence>
<dbReference type="AlphaFoldDB" id="A0A5Q0BHT9"/>
<dbReference type="PROSITE" id="PS00397">
    <property type="entry name" value="RECOMBINASES_1"/>
    <property type="match status" value="1"/>
</dbReference>
<keyword evidence="11" id="KW-1185">Reference proteome</keyword>
<evidence type="ECO:0000259" key="9">
    <source>
        <dbReference type="PROSITE" id="PS51736"/>
    </source>
</evidence>
<dbReference type="GO" id="GO:0015074">
    <property type="term" value="P:DNA integration"/>
    <property type="evidence" value="ECO:0007669"/>
    <property type="project" value="UniProtKB-KW"/>
</dbReference>
<dbReference type="CDD" id="cd03768">
    <property type="entry name" value="SR_ResInv"/>
    <property type="match status" value="1"/>
</dbReference>
<reference evidence="10 11" key="1">
    <citation type="submission" date="2019-09" db="EMBL/GenBank/DDBJ databases">
        <title>Ecophysiology of the spiral-shaped methanotroph Methylospira mobilis as revealed by the complete genome sequence.</title>
        <authorList>
            <person name="Oshkin I.Y."/>
            <person name="Dedysh S.N."/>
            <person name="Miroshnikov K."/>
            <person name="Danilova O.V."/>
            <person name="Hakobyan A."/>
            <person name="Liesack W."/>
        </authorList>
    </citation>
    <scope>NUCLEOTIDE SEQUENCE [LARGE SCALE GENOMIC DNA]</scope>
    <source>
        <strain evidence="10 11">Shm1</strain>
    </source>
</reference>
<dbReference type="EMBL" id="CP044205">
    <property type="protein sequence ID" value="QFY43390.1"/>
    <property type="molecule type" value="Genomic_DNA"/>
</dbReference>
<dbReference type="InterPro" id="IPR036162">
    <property type="entry name" value="Resolvase-like_N_sf"/>
</dbReference>
<dbReference type="InterPro" id="IPR006120">
    <property type="entry name" value="Resolvase_HTH_dom"/>
</dbReference>
<dbReference type="Pfam" id="PF02796">
    <property type="entry name" value="HTH_7"/>
    <property type="match status" value="1"/>
</dbReference>
<organism evidence="10 11">
    <name type="scientific">Candidatus Methylospira mobilis</name>
    <dbReference type="NCBI Taxonomy" id="1808979"/>
    <lineage>
        <taxon>Bacteria</taxon>
        <taxon>Pseudomonadati</taxon>
        <taxon>Pseudomonadota</taxon>
        <taxon>Gammaproteobacteria</taxon>
        <taxon>Methylococcales</taxon>
        <taxon>Methylococcaceae</taxon>
        <taxon>Candidatus Methylospira</taxon>
    </lineage>
</organism>
<feature type="active site" description="O-(5'-phospho-DNA)-serine intermediate" evidence="6 7">
    <location>
        <position position="9"/>
    </location>
</feature>
<name>A0A5Q0BHT9_9GAMM</name>
<feature type="region of interest" description="Disordered" evidence="8">
    <location>
        <begin position="127"/>
        <end position="147"/>
    </location>
</feature>
<feature type="region of interest" description="Disordered" evidence="8">
    <location>
        <begin position="182"/>
        <end position="205"/>
    </location>
</feature>
<evidence type="ECO:0000256" key="8">
    <source>
        <dbReference type="SAM" id="MobiDB-lite"/>
    </source>
</evidence>
<dbReference type="PROSITE" id="PS51736">
    <property type="entry name" value="RECOMBINASES_3"/>
    <property type="match status" value="1"/>
</dbReference>
<evidence type="ECO:0000256" key="5">
    <source>
        <dbReference type="ARBA" id="ARBA00023172"/>
    </source>
</evidence>
<evidence type="ECO:0000256" key="2">
    <source>
        <dbReference type="ARBA" id="ARBA00022908"/>
    </source>
</evidence>
<evidence type="ECO:0000313" key="11">
    <source>
        <dbReference type="Proteomes" id="UP000325755"/>
    </source>
</evidence>
<dbReference type="GO" id="GO:0000150">
    <property type="term" value="F:DNA strand exchange activity"/>
    <property type="evidence" value="ECO:0007669"/>
    <property type="project" value="UniProtKB-KW"/>
</dbReference>
<evidence type="ECO:0000256" key="6">
    <source>
        <dbReference type="PIRSR" id="PIRSR606118-50"/>
    </source>
</evidence>
<dbReference type="FunFam" id="3.40.50.1390:FF:000001">
    <property type="entry name" value="DNA recombinase"/>
    <property type="match status" value="1"/>
</dbReference>
<dbReference type="InterPro" id="IPR006119">
    <property type="entry name" value="Resolv_N"/>
</dbReference>
<dbReference type="PANTHER" id="PTHR30461:SF2">
    <property type="entry name" value="SERINE RECOMBINASE PINE-RELATED"/>
    <property type="match status" value="1"/>
</dbReference>
<dbReference type="Proteomes" id="UP000325755">
    <property type="component" value="Chromosome"/>
</dbReference>
<keyword evidence="2" id="KW-0229">DNA integration</keyword>
<accession>A0A5Q0BHT9</accession>
<keyword evidence="5" id="KW-0233">DNA recombination</keyword>
<dbReference type="InParanoid" id="A0A5Q0BHT9"/>
<dbReference type="SUPFAM" id="SSF53041">
    <property type="entry name" value="Resolvase-like"/>
    <property type="match status" value="1"/>
</dbReference>
<protein>
    <submittedName>
        <fullName evidence="10">Helix-turn-helix domain-containing protein</fullName>
    </submittedName>
</protein>
<dbReference type="GO" id="GO:0003677">
    <property type="term" value="F:DNA binding"/>
    <property type="evidence" value="ECO:0007669"/>
    <property type="project" value="UniProtKB-KW"/>
</dbReference>
<dbReference type="InterPro" id="IPR050639">
    <property type="entry name" value="SSR_resolvase"/>
</dbReference>
<evidence type="ECO:0000256" key="1">
    <source>
        <dbReference type="ARBA" id="ARBA00009913"/>
    </source>
</evidence>
<dbReference type="Gene3D" id="3.40.50.1390">
    <property type="entry name" value="Resolvase, N-terminal catalytic domain"/>
    <property type="match status" value="1"/>
</dbReference>
<dbReference type="KEGG" id="mmob:F6R98_12830"/>
<evidence type="ECO:0000256" key="4">
    <source>
        <dbReference type="ARBA" id="ARBA00023125"/>
    </source>
</evidence>
<evidence type="ECO:0000256" key="7">
    <source>
        <dbReference type="PROSITE-ProRule" id="PRU10137"/>
    </source>
</evidence>